<evidence type="ECO:0000256" key="1">
    <source>
        <dbReference type="ARBA" id="ARBA00001412"/>
    </source>
</evidence>
<dbReference type="InterPro" id="IPR006102">
    <property type="entry name" value="Ig-like_GH2"/>
</dbReference>
<reference evidence="10" key="1">
    <citation type="submission" date="2020-10" db="EMBL/GenBank/DDBJ databases">
        <authorList>
            <person name="Gilroy R."/>
        </authorList>
    </citation>
    <scope>NUCLEOTIDE SEQUENCE</scope>
    <source>
        <strain evidence="10">CHK157-1446</strain>
    </source>
</reference>
<dbReference type="AlphaFoldDB" id="A0A9D1EN92"/>
<sequence length="1000" mass="114508">MDISKIASPGSAKGKMIYHENLNELHVGTLEPRSYFVPFSVGQDPFADRTCSERFELLNGDWNFKYYPSVIDLENNFTDSEYDSTIPVPSNWQIHGYDTAQYTNVSYPIPFDPPYVPDDDPVGVYYRSYCYKPDGLKRILVFEGVDSCLYLYVNDSFVGYTQVSHAMSEFDVTPYLREGENRITVAVLKWCDGTYLEDQDKIRLSGIFRDVYMLSRPEKRLCDYTVKTILNHDTWDATLKVSVKGVPAHVVLCDKNGAVVCEGDACEDKPFEAEVKAPELWSAEIPSLYNLTIQTDSELIGEKVGFRDICVSDGVLLVNGAPVKFRGVNRHDSYADTGYYASVEQMTRDIVMMKQFNINAVRTSHYPNSPLFYKLCDEYGLYVIDEADYEAHGCVEVYRGFKDMYKDYKGISMISADEKFQKAVVDRGEKLVTRDKNRPCVLFWSMGNEAGYGINVLKEAQRVRELDDTRLLHYESVWHAIDDTEDVFDVVSTMYPWDGAMEDYAKKGEKRPYILCEYCHAMGNGPGDLEDYREMFYSNPVFCGGFIWEWCDHGMIIGYTADGKPKYGYGGDFGERHNDGNFCMDGLIYPDRTPHTGLREAKQVYRPVRVYPTDKPGVFELKSFLNFENAHDFLRGTYEITDCGKKICDGKFSFELAPMQSTLVEIPEAAHADGKSVYIMFKFCAKSDTAWCKKSFEVCFDQICLKETNEKTQPAPDGGQISVYEEPLMAVINAGSLSFKFDKRHGEFYSIIKDGKDLIDKPISFNFFRAPTDNDPMRWDWYRAHLNDYIVKIYDVSISANKEYAQIDVNESFGWSQYQPFARAKTAYKIYADGTLDVISRLTTTNKVDMLPRFGIRLFLKKSFDTVQYYGYGPYESYIDKHRASYVGLFEDKVKNMHEDYIRPQENSSHYGCKFASVTDGLTTIRFEAKGDFSFNASEYTQEELSSKRHNFELEKCPSNVICVDSMMAGVGSNSCGPALRDKYRIPLPNVELDIRIMIK</sequence>
<dbReference type="InterPro" id="IPR006104">
    <property type="entry name" value="Glyco_hydro_2_N"/>
</dbReference>
<evidence type="ECO:0000256" key="3">
    <source>
        <dbReference type="ARBA" id="ARBA00012756"/>
    </source>
</evidence>
<dbReference type="GO" id="GO:0005990">
    <property type="term" value="P:lactose catabolic process"/>
    <property type="evidence" value="ECO:0007669"/>
    <property type="project" value="TreeGrafter"/>
</dbReference>
<evidence type="ECO:0000256" key="2">
    <source>
        <dbReference type="ARBA" id="ARBA00007401"/>
    </source>
</evidence>
<dbReference type="Pfam" id="PF02837">
    <property type="entry name" value="Glyco_hydro_2_N"/>
    <property type="match status" value="1"/>
</dbReference>
<dbReference type="InterPro" id="IPR014718">
    <property type="entry name" value="GH-type_carb-bd"/>
</dbReference>
<evidence type="ECO:0000256" key="8">
    <source>
        <dbReference type="RuleBase" id="RU361154"/>
    </source>
</evidence>
<feature type="domain" description="Beta galactosidase small chain/" evidence="9">
    <location>
        <begin position="731"/>
        <end position="998"/>
    </location>
</feature>
<dbReference type="Gene3D" id="2.60.120.260">
    <property type="entry name" value="Galactose-binding domain-like"/>
    <property type="match status" value="1"/>
</dbReference>
<dbReference type="InterPro" id="IPR004199">
    <property type="entry name" value="B-gal_small/dom_5"/>
</dbReference>
<dbReference type="Pfam" id="PF16353">
    <property type="entry name" value="LacZ_4"/>
    <property type="match status" value="1"/>
</dbReference>
<evidence type="ECO:0000256" key="6">
    <source>
        <dbReference type="ARBA" id="ARBA00023295"/>
    </source>
</evidence>
<gene>
    <name evidence="10" type="ORF">IAD01_04070</name>
</gene>
<evidence type="ECO:0000256" key="4">
    <source>
        <dbReference type="ARBA" id="ARBA00013303"/>
    </source>
</evidence>
<dbReference type="InterPro" id="IPR032312">
    <property type="entry name" value="LacZ_4"/>
</dbReference>
<dbReference type="EMBL" id="DVIR01000037">
    <property type="protein sequence ID" value="HIS24561.1"/>
    <property type="molecule type" value="Genomic_DNA"/>
</dbReference>
<dbReference type="Pfam" id="PF02929">
    <property type="entry name" value="Bgal_small_N"/>
    <property type="match status" value="1"/>
</dbReference>
<dbReference type="InterPro" id="IPR013783">
    <property type="entry name" value="Ig-like_fold"/>
</dbReference>
<keyword evidence="5 8" id="KW-0378">Hydrolase</keyword>
<dbReference type="InterPro" id="IPR006103">
    <property type="entry name" value="Glyco_hydro_2_cat"/>
</dbReference>
<evidence type="ECO:0000259" key="9">
    <source>
        <dbReference type="SMART" id="SM01038"/>
    </source>
</evidence>
<comment type="caution">
    <text evidence="10">The sequence shown here is derived from an EMBL/GenBank/DDBJ whole genome shotgun (WGS) entry which is preliminary data.</text>
</comment>
<dbReference type="InterPro" id="IPR017853">
    <property type="entry name" value="GH"/>
</dbReference>
<name>A0A9D1EN92_9FIRM</name>
<dbReference type="PROSITE" id="PS00608">
    <property type="entry name" value="GLYCOSYL_HYDROL_F2_2"/>
    <property type="match status" value="1"/>
</dbReference>
<comment type="similarity">
    <text evidence="2 8">Belongs to the glycosyl hydrolase 2 family.</text>
</comment>
<dbReference type="Gene3D" id="3.20.20.80">
    <property type="entry name" value="Glycosidases"/>
    <property type="match status" value="1"/>
</dbReference>
<dbReference type="PRINTS" id="PR00132">
    <property type="entry name" value="GLHYDRLASE2"/>
</dbReference>
<dbReference type="InterPro" id="IPR006101">
    <property type="entry name" value="Glyco_hydro_2"/>
</dbReference>
<keyword evidence="6 8" id="KW-0326">Glycosidase</keyword>
<dbReference type="InterPro" id="IPR023230">
    <property type="entry name" value="Glyco_hydro_2_CS"/>
</dbReference>
<dbReference type="Gene3D" id="2.60.40.10">
    <property type="entry name" value="Immunoglobulins"/>
    <property type="match status" value="2"/>
</dbReference>
<protein>
    <recommendedName>
        <fullName evidence="4 8">Beta-galactosidase</fullName>
        <ecNumber evidence="3 8">3.2.1.23</ecNumber>
    </recommendedName>
    <alternativeName>
        <fullName evidence="7 8">Lactase</fullName>
    </alternativeName>
</protein>
<dbReference type="Proteomes" id="UP000823982">
    <property type="component" value="Unassembled WGS sequence"/>
</dbReference>
<proteinExistence type="inferred from homology"/>
<dbReference type="GO" id="GO:0004565">
    <property type="term" value="F:beta-galactosidase activity"/>
    <property type="evidence" value="ECO:0007669"/>
    <property type="project" value="UniProtKB-EC"/>
</dbReference>
<dbReference type="InterPro" id="IPR008979">
    <property type="entry name" value="Galactose-bd-like_sf"/>
</dbReference>
<dbReference type="Pfam" id="PF00703">
    <property type="entry name" value="Glyco_hydro_2"/>
    <property type="match status" value="1"/>
</dbReference>
<accession>A0A9D1EN92</accession>
<dbReference type="PROSITE" id="PS00719">
    <property type="entry name" value="GLYCOSYL_HYDROL_F2_1"/>
    <property type="match status" value="1"/>
</dbReference>
<organism evidence="10 11">
    <name type="scientific">Candidatus Faeciplasma gallinarum</name>
    <dbReference type="NCBI Taxonomy" id="2840799"/>
    <lineage>
        <taxon>Bacteria</taxon>
        <taxon>Bacillati</taxon>
        <taxon>Bacillota</taxon>
        <taxon>Clostridia</taxon>
        <taxon>Eubacteriales</taxon>
        <taxon>Oscillospiraceae</taxon>
        <taxon>Oscillospiraceae incertae sedis</taxon>
        <taxon>Candidatus Faeciplasma</taxon>
    </lineage>
</organism>
<dbReference type="GO" id="GO:0009341">
    <property type="term" value="C:beta-galactosidase complex"/>
    <property type="evidence" value="ECO:0007669"/>
    <property type="project" value="InterPro"/>
</dbReference>
<dbReference type="SUPFAM" id="SSF74650">
    <property type="entry name" value="Galactose mutarotase-like"/>
    <property type="match status" value="1"/>
</dbReference>
<dbReference type="InterPro" id="IPR023232">
    <property type="entry name" value="Glyco_hydro_2_AS"/>
</dbReference>
<dbReference type="SUPFAM" id="SSF49785">
    <property type="entry name" value="Galactose-binding domain-like"/>
    <property type="match status" value="1"/>
</dbReference>
<reference evidence="10" key="2">
    <citation type="journal article" date="2021" name="PeerJ">
        <title>Extensive microbial diversity within the chicken gut microbiome revealed by metagenomics and culture.</title>
        <authorList>
            <person name="Gilroy R."/>
            <person name="Ravi A."/>
            <person name="Getino M."/>
            <person name="Pursley I."/>
            <person name="Horton D.L."/>
            <person name="Alikhan N.F."/>
            <person name="Baker D."/>
            <person name="Gharbi K."/>
            <person name="Hall N."/>
            <person name="Watson M."/>
            <person name="Adriaenssens E.M."/>
            <person name="Foster-Nyarko E."/>
            <person name="Jarju S."/>
            <person name="Secka A."/>
            <person name="Antonio M."/>
            <person name="Oren A."/>
            <person name="Chaudhuri R.R."/>
            <person name="La Ragione R."/>
            <person name="Hildebrand F."/>
            <person name="Pallen M.J."/>
        </authorList>
    </citation>
    <scope>NUCLEOTIDE SEQUENCE</scope>
    <source>
        <strain evidence="10">CHK157-1446</strain>
    </source>
</reference>
<dbReference type="PANTHER" id="PTHR46323:SF2">
    <property type="entry name" value="BETA-GALACTOSIDASE"/>
    <property type="match status" value="1"/>
</dbReference>
<evidence type="ECO:0000256" key="7">
    <source>
        <dbReference type="ARBA" id="ARBA00032230"/>
    </source>
</evidence>
<dbReference type="InterPro" id="IPR011013">
    <property type="entry name" value="Gal_mutarotase_sf_dom"/>
</dbReference>
<dbReference type="SUPFAM" id="SSF49303">
    <property type="entry name" value="beta-Galactosidase/glucuronidase domain"/>
    <property type="match status" value="2"/>
</dbReference>
<dbReference type="GO" id="GO:0030246">
    <property type="term" value="F:carbohydrate binding"/>
    <property type="evidence" value="ECO:0007669"/>
    <property type="project" value="InterPro"/>
</dbReference>
<dbReference type="PANTHER" id="PTHR46323">
    <property type="entry name" value="BETA-GALACTOSIDASE"/>
    <property type="match status" value="1"/>
</dbReference>
<comment type="catalytic activity">
    <reaction evidence="1 8">
        <text>Hydrolysis of terminal non-reducing beta-D-galactose residues in beta-D-galactosides.</text>
        <dbReference type="EC" id="3.2.1.23"/>
    </reaction>
</comment>
<dbReference type="SMART" id="SM01038">
    <property type="entry name" value="Bgal_small_N"/>
    <property type="match status" value="1"/>
</dbReference>
<evidence type="ECO:0000256" key="5">
    <source>
        <dbReference type="ARBA" id="ARBA00022801"/>
    </source>
</evidence>
<dbReference type="SUPFAM" id="SSF51445">
    <property type="entry name" value="(Trans)glycosidases"/>
    <property type="match status" value="1"/>
</dbReference>
<evidence type="ECO:0000313" key="11">
    <source>
        <dbReference type="Proteomes" id="UP000823982"/>
    </source>
</evidence>
<dbReference type="InterPro" id="IPR036156">
    <property type="entry name" value="Beta-gal/glucu_dom_sf"/>
</dbReference>
<dbReference type="InterPro" id="IPR050347">
    <property type="entry name" value="Bact_Beta-galactosidase"/>
</dbReference>
<dbReference type="Gene3D" id="2.70.98.10">
    <property type="match status" value="1"/>
</dbReference>
<dbReference type="Pfam" id="PF02836">
    <property type="entry name" value="Glyco_hydro_2_C"/>
    <property type="match status" value="1"/>
</dbReference>
<evidence type="ECO:0000313" key="10">
    <source>
        <dbReference type="EMBL" id="HIS24561.1"/>
    </source>
</evidence>
<dbReference type="EC" id="3.2.1.23" evidence="3 8"/>